<dbReference type="PANTHER" id="PTHR31694">
    <property type="entry name" value="DESICCATION-LIKE PROTEIN"/>
    <property type="match status" value="1"/>
</dbReference>
<name>A0A1R3GHR4_COCAP</name>
<dbReference type="PANTHER" id="PTHR31694:SF17">
    <property type="entry name" value="DESICCATION-RELATED PROTEIN PCC13-62-LIKE"/>
    <property type="match status" value="1"/>
</dbReference>
<evidence type="ECO:0000313" key="1">
    <source>
        <dbReference type="EMBL" id="OMO57648.1"/>
    </source>
</evidence>
<dbReference type="InterPro" id="IPR052965">
    <property type="entry name" value="Pigment-catalase-like"/>
</dbReference>
<protein>
    <submittedName>
        <fullName evidence="1">Desiccation-related protein PCC13-62-like protein</fullName>
    </submittedName>
</protein>
<dbReference type="OrthoDB" id="1001765at2759"/>
<dbReference type="Proteomes" id="UP000188268">
    <property type="component" value="Unassembled WGS sequence"/>
</dbReference>
<dbReference type="AlphaFoldDB" id="A0A1R3GHR4"/>
<dbReference type="OMA" id="KGNILAC"/>
<evidence type="ECO:0000313" key="2">
    <source>
        <dbReference type="Proteomes" id="UP000188268"/>
    </source>
</evidence>
<comment type="caution">
    <text evidence="1">The sequence shown here is derived from an EMBL/GenBank/DDBJ whole genome shotgun (WGS) entry which is preliminary data.</text>
</comment>
<organism evidence="1 2">
    <name type="scientific">Corchorus capsularis</name>
    <name type="common">Jute</name>
    <dbReference type="NCBI Taxonomy" id="210143"/>
    <lineage>
        <taxon>Eukaryota</taxon>
        <taxon>Viridiplantae</taxon>
        <taxon>Streptophyta</taxon>
        <taxon>Embryophyta</taxon>
        <taxon>Tracheophyta</taxon>
        <taxon>Spermatophyta</taxon>
        <taxon>Magnoliopsida</taxon>
        <taxon>eudicotyledons</taxon>
        <taxon>Gunneridae</taxon>
        <taxon>Pentapetalae</taxon>
        <taxon>rosids</taxon>
        <taxon>malvids</taxon>
        <taxon>Malvales</taxon>
        <taxon>Malvaceae</taxon>
        <taxon>Grewioideae</taxon>
        <taxon>Apeibeae</taxon>
        <taxon>Corchorus</taxon>
    </lineage>
</organism>
<keyword evidence="2" id="KW-1185">Reference proteome</keyword>
<feature type="non-terminal residue" evidence="1">
    <location>
        <position position="1"/>
    </location>
</feature>
<accession>A0A1R3GHR4</accession>
<sequence>LASSILATASARFALLRTLTFLNRDVTVSPYDFDLATLVDRAAQLVNRLGMCGVKDEGLTDPSQFGNTTNIIPLDNNGRVSSRTAREVLRVLYGTGNATAPGGVYPRGANGKIADQNFRLRLN</sequence>
<gene>
    <name evidence="1" type="ORF">CCACVL1_25721</name>
</gene>
<proteinExistence type="predicted"/>
<reference evidence="1 2" key="1">
    <citation type="submission" date="2013-09" db="EMBL/GenBank/DDBJ databases">
        <title>Corchorus capsularis genome sequencing.</title>
        <authorList>
            <person name="Alam M."/>
            <person name="Haque M.S."/>
            <person name="Islam M.S."/>
            <person name="Emdad E.M."/>
            <person name="Islam M.M."/>
            <person name="Ahmed B."/>
            <person name="Halim A."/>
            <person name="Hossen Q.M.M."/>
            <person name="Hossain M.Z."/>
            <person name="Ahmed R."/>
            <person name="Khan M.M."/>
            <person name="Islam R."/>
            <person name="Rashid M.M."/>
            <person name="Khan S.A."/>
            <person name="Rahman M.S."/>
            <person name="Alam M."/>
        </authorList>
    </citation>
    <scope>NUCLEOTIDE SEQUENCE [LARGE SCALE GENOMIC DNA]</scope>
    <source>
        <strain evidence="2">cv. CVL-1</strain>
        <tissue evidence="1">Whole seedling</tissue>
    </source>
</reference>
<dbReference type="EMBL" id="AWWV01014322">
    <property type="protein sequence ID" value="OMO57648.1"/>
    <property type="molecule type" value="Genomic_DNA"/>
</dbReference>